<protein>
    <submittedName>
        <fullName evidence="1">Uncharacterized protein</fullName>
    </submittedName>
</protein>
<proteinExistence type="predicted"/>
<accession>A0A9K3ECI6</accession>
<comment type="caution">
    <text evidence="1">The sequence shown here is derived from an EMBL/GenBank/DDBJ whole genome shotgun (WGS) entry which is preliminary data.</text>
</comment>
<dbReference type="EMBL" id="MNCJ02000329">
    <property type="protein sequence ID" value="KAF5769969.1"/>
    <property type="molecule type" value="Genomic_DNA"/>
</dbReference>
<reference evidence="1" key="1">
    <citation type="journal article" date="2017" name="Nature">
        <title>The sunflower genome provides insights into oil metabolism, flowering and Asterid evolution.</title>
        <authorList>
            <person name="Badouin H."/>
            <person name="Gouzy J."/>
            <person name="Grassa C.J."/>
            <person name="Murat F."/>
            <person name="Staton S.E."/>
            <person name="Cottret L."/>
            <person name="Lelandais-Briere C."/>
            <person name="Owens G.L."/>
            <person name="Carrere S."/>
            <person name="Mayjonade B."/>
            <person name="Legrand L."/>
            <person name="Gill N."/>
            <person name="Kane N.C."/>
            <person name="Bowers J.E."/>
            <person name="Hubner S."/>
            <person name="Bellec A."/>
            <person name="Berard A."/>
            <person name="Berges H."/>
            <person name="Blanchet N."/>
            <person name="Boniface M.C."/>
            <person name="Brunel D."/>
            <person name="Catrice O."/>
            <person name="Chaidir N."/>
            <person name="Claudel C."/>
            <person name="Donnadieu C."/>
            <person name="Faraut T."/>
            <person name="Fievet G."/>
            <person name="Helmstetter N."/>
            <person name="King M."/>
            <person name="Knapp S.J."/>
            <person name="Lai Z."/>
            <person name="Le Paslier M.C."/>
            <person name="Lippi Y."/>
            <person name="Lorenzon L."/>
            <person name="Mandel J.R."/>
            <person name="Marage G."/>
            <person name="Marchand G."/>
            <person name="Marquand E."/>
            <person name="Bret-Mestries E."/>
            <person name="Morien E."/>
            <person name="Nambeesan S."/>
            <person name="Nguyen T."/>
            <person name="Pegot-Espagnet P."/>
            <person name="Pouilly N."/>
            <person name="Raftis F."/>
            <person name="Sallet E."/>
            <person name="Schiex T."/>
            <person name="Thomas J."/>
            <person name="Vandecasteele C."/>
            <person name="Vares D."/>
            <person name="Vear F."/>
            <person name="Vautrin S."/>
            <person name="Crespi M."/>
            <person name="Mangin B."/>
            <person name="Burke J.M."/>
            <person name="Salse J."/>
            <person name="Munos S."/>
            <person name="Vincourt P."/>
            <person name="Rieseberg L.H."/>
            <person name="Langlade N.B."/>
        </authorList>
    </citation>
    <scope>NUCLEOTIDE SEQUENCE</scope>
    <source>
        <tissue evidence="1">Leaves</tissue>
    </source>
</reference>
<name>A0A9K3ECI6_HELAN</name>
<evidence type="ECO:0000313" key="1">
    <source>
        <dbReference type="EMBL" id="KAF5769969.1"/>
    </source>
</evidence>
<evidence type="ECO:0000313" key="2">
    <source>
        <dbReference type="Proteomes" id="UP000215914"/>
    </source>
</evidence>
<dbReference type="Gramene" id="mRNA:HanXRQr2_Chr14g0654301">
    <property type="protein sequence ID" value="mRNA:HanXRQr2_Chr14g0654301"/>
    <property type="gene ID" value="HanXRQr2_Chr14g0654301"/>
</dbReference>
<dbReference type="Proteomes" id="UP000215914">
    <property type="component" value="Unassembled WGS sequence"/>
</dbReference>
<reference evidence="1" key="2">
    <citation type="submission" date="2020-06" db="EMBL/GenBank/DDBJ databases">
        <title>Helianthus annuus Genome sequencing and assembly Release 2.</title>
        <authorList>
            <person name="Gouzy J."/>
            <person name="Langlade N."/>
            <person name="Munos S."/>
        </authorList>
    </citation>
    <scope>NUCLEOTIDE SEQUENCE</scope>
    <source>
        <tissue evidence="1">Leaves</tissue>
    </source>
</reference>
<gene>
    <name evidence="1" type="ORF">HanXRQr2_Chr14g0654301</name>
</gene>
<dbReference type="AlphaFoldDB" id="A0A9K3ECI6"/>
<sequence>MGTSSLTIFKCNRNCCKPSKNQVAIEPTSNIHICKKCFPSTSNQS</sequence>
<keyword evidence="2" id="KW-1185">Reference proteome</keyword>
<organism evidence="1 2">
    <name type="scientific">Helianthus annuus</name>
    <name type="common">Common sunflower</name>
    <dbReference type="NCBI Taxonomy" id="4232"/>
    <lineage>
        <taxon>Eukaryota</taxon>
        <taxon>Viridiplantae</taxon>
        <taxon>Streptophyta</taxon>
        <taxon>Embryophyta</taxon>
        <taxon>Tracheophyta</taxon>
        <taxon>Spermatophyta</taxon>
        <taxon>Magnoliopsida</taxon>
        <taxon>eudicotyledons</taxon>
        <taxon>Gunneridae</taxon>
        <taxon>Pentapetalae</taxon>
        <taxon>asterids</taxon>
        <taxon>campanulids</taxon>
        <taxon>Asterales</taxon>
        <taxon>Asteraceae</taxon>
        <taxon>Asteroideae</taxon>
        <taxon>Heliantheae alliance</taxon>
        <taxon>Heliantheae</taxon>
        <taxon>Helianthus</taxon>
    </lineage>
</organism>